<evidence type="ECO:0000313" key="16">
    <source>
        <dbReference type="EMBL" id="MBM7631803.1"/>
    </source>
</evidence>
<accession>A0ABS2P8R9</accession>
<dbReference type="PROSITE" id="PS50109">
    <property type="entry name" value="HIS_KIN"/>
    <property type="match status" value="1"/>
</dbReference>
<dbReference type="Pfam" id="PF02518">
    <property type="entry name" value="HATPase_c"/>
    <property type="match status" value="1"/>
</dbReference>
<evidence type="ECO:0000259" key="13">
    <source>
        <dbReference type="PROSITE" id="PS50109"/>
    </source>
</evidence>
<organism evidence="16 17">
    <name type="scientific">Geomicrobium sediminis</name>
    <dbReference type="NCBI Taxonomy" id="1347788"/>
    <lineage>
        <taxon>Bacteria</taxon>
        <taxon>Bacillati</taxon>
        <taxon>Bacillota</taxon>
        <taxon>Bacilli</taxon>
        <taxon>Bacillales</taxon>
        <taxon>Geomicrobium</taxon>
    </lineage>
</organism>
<dbReference type="Proteomes" id="UP000741863">
    <property type="component" value="Unassembled WGS sequence"/>
</dbReference>
<feature type="domain" description="Histidine kinase" evidence="13">
    <location>
        <begin position="365"/>
        <end position="582"/>
    </location>
</feature>
<evidence type="ECO:0000256" key="8">
    <source>
        <dbReference type="ARBA" id="ARBA00022777"/>
    </source>
</evidence>
<proteinExistence type="predicted"/>
<keyword evidence="6 16" id="KW-0808">Transferase</keyword>
<dbReference type="InterPro" id="IPR031967">
    <property type="entry name" value="PhoR_single_Cache-like_dom"/>
</dbReference>
<dbReference type="SUPFAM" id="SSF47384">
    <property type="entry name" value="Homodimeric domain of signal transducing histidine kinase"/>
    <property type="match status" value="1"/>
</dbReference>
<protein>
    <recommendedName>
        <fullName evidence="3">histidine kinase</fullName>
        <ecNumber evidence="3">2.7.13.3</ecNumber>
    </recommendedName>
</protein>
<dbReference type="Gene3D" id="1.10.8.500">
    <property type="entry name" value="HAMP domain in histidine kinase"/>
    <property type="match status" value="1"/>
</dbReference>
<keyword evidence="10" id="KW-0902">Two-component regulatory system</keyword>
<dbReference type="SMART" id="SM00388">
    <property type="entry name" value="HisKA"/>
    <property type="match status" value="1"/>
</dbReference>
<feature type="domain" description="HAMP" evidence="15">
    <location>
        <begin position="185"/>
        <end position="237"/>
    </location>
</feature>
<comment type="caution">
    <text evidence="16">The sequence shown here is derived from an EMBL/GenBank/DDBJ whole genome shotgun (WGS) entry which is preliminary data.</text>
</comment>
<dbReference type="PROSITE" id="PS50113">
    <property type="entry name" value="PAC"/>
    <property type="match status" value="1"/>
</dbReference>
<dbReference type="SMART" id="SM00304">
    <property type="entry name" value="HAMP"/>
    <property type="match status" value="1"/>
</dbReference>
<dbReference type="EC" id="2.7.13.3" evidence="3"/>
<keyword evidence="5" id="KW-0597">Phosphoprotein</keyword>
<dbReference type="NCBIfam" id="NF046044">
    <property type="entry name" value="PnpS"/>
    <property type="match status" value="1"/>
</dbReference>
<evidence type="ECO:0000259" key="14">
    <source>
        <dbReference type="PROSITE" id="PS50113"/>
    </source>
</evidence>
<dbReference type="InterPro" id="IPR013656">
    <property type="entry name" value="PAS_4"/>
</dbReference>
<comment type="catalytic activity">
    <reaction evidence="1">
        <text>ATP + protein L-histidine = ADP + protein N-phospho-L-histidine.</text>
        <dbReference type="EC" id="2.7.13.3"/>
    </reaction>
</comment>
<dbReference type="InterPro" id="IPR005467">
    <property type="entry name" value="His_kinase_dom"/>
</dbReference>
<dbReference type="InterPro" id="IPR003661">
    <property type="entry name" value="HisK_dim/P_dom"/>
</dbReference>
<evidence type="ECO:0000256" key="5">
    <source>
        <dbReference type="ARBA" id="ARBA00022553"/>
    </source>
</evidence>
<dbReference type="GO" id="GO:0004673">
    <property type="term" value="F:protein histidine kinase activity"/>
    <property type="evidence" value="ECO:0007669"/>
    <property type="project" value="UniProtKB-EC"/>
</dbReference>
<dbReference type="PANTHER" id="PTHR45453">
    <property type="entry name" value="PHOSPHATE REGULON SENSOR PROTEIN PHOR"/>
    <property type="match status" value="1"/>
</dbReference>
<dbReference type="SUPFAM" id="SSF55785">
    <property type="entry name" value="PYP-like sensor domain (PAS domain)"/>
    <property type="match status" value="1"/>
</dbReference>
<keyword evidence="4" id="KW-1003">Cell membrane</keyword>
<dbReference type="PROSITE" id="PS50885">
    <property type="entry name" value="HAMP"/>
    <property type="match status" value="1"/>
</dbReference>
<keyword evidence="9" id="KW-0067">ATP-binding</keyword>
<keyword evidence="12" id="KW-1133">Transmembrane helix</keyword>
<dbReference type="InterPro" id="IPR003594">
    <property type="entry name" value="HATPase_dom"/>
</dbReference>
<dbReference type="PANTHER" id="PTHR45453:SF1">
    <property type="entry name" value="PHOSPHATE REGULON SENSOR PROTEIN PHOR"/>
    <property type="match status" value="1"/>
</dbReference>
<comment type="subcellular location">
    <subcellularLocation>
        <location evidence="2">Cell membrane</location>
        <topology evidence="2">Multi-pass membrane protein</topology>
    </subcellularLocation>
</comment>
<evidence type="ECO:0000259" key="15">
    <source>
        <dbReference type="PROSITE" id="PS50885"/>
    </source>
</evidence>
<dbReference type="Pfam" id="PF16736">
    <property type="entry name" value="sCache_like"/>
    <property type="match status" value="1"/>
</dbReference>
<dbReference type="SUPFAM" id="SSF158472">
    <property type="entry name" value="HAMP domain-like"/>
    <property type="match status" value="1"/>
</dbReference>
<dbReference type="SMART" id="SM00387">
    <property type="entry name" value="HATPase_c"/>
    <property type="match status" value="1"/>
</dbReference>
<gene>
    <name evidence="16" type="ORF">JOD17_000895</name>
</gene>
<dbReference type="Gene3D" id="3.30.565.10">
    <property type="entry name" value="Histidine kinase-like ATPase, C-terminal domain"/>
    <property type="match status" value="1"/>
</dbReference>
<dbReference type="InterPro" id="IPR036890">
    <property type="entry name" value="HATPase_C_sf"/>
</dbReference>
<evidence type="ECO:0000256" key="2">
    <source>
        <dbReference type="ARBA" id="ARBA00004651"/>
    </source>
</evidence>
<name>A0ABS2P8R9_9BACL</name>
<evidence type="ECO:0000256" key="11">
    <source>
        <dbReference type="ARBA" id="ARBA00023136"/>
    </source>
</evidence>
<keyword evidence="12" id="KW-0812">Transmembrane</keyword>
<reference evidence="16 17" key="1">
    <citation type="submission" date="2021-01" db="EMBL/GenBank/DDBJ databases">
        <title>Genomic Encyclopedia of Type Strains, Phase IV (KMG-IV): sequencing the most valuable type-strain genomes for metagenomic binning, comparative biology and taxonomic classification.</title>
        <authorList>
            <person name="Goeker M."/>
        </authorList>
    </citation>
    <scope>NUCLEOTIDE SEQUENCE [LARGE SCALE GENOMIC DNA]</scope>
    <source>
        <strain evidence="16 17">DSM 25540</strain>
    </source>
</reference>
<evidence type="ECO:0000256" key="9">
    <source>
        <dbReference type="ARBA" id="ARBA00022840"/>
    </source>
</evidence>
<dbReference type="CDD" id="cd06225">
    <property type="entry name" value="HAMP"/>
    <property type="match status" value="1"/>
</dbReference>
<sequence>MNTFRTRLMFALSLIILVVLSALGLLVGSLVNDINMEQTIERIQNETSLMVSQINELSDSGSIEQYVDQVSDELNLRITVIDETGSVLAESNIEQVSEQDDNYLSREEIVHAEDFTHSAVRISETLNEEMLYYALPLSGEVEGYVRTSLNIDHLREASMQLWLFLGLSFTAAMIIIMILVYRVSQQLTRPIYELTEMSRQLARGNYKARAYDDTSDELGQLARSVNVLAYNLDKMTRRYKRQQDRLEALIDHMGSGLIFINGHGQINLTNKMGMAIYKDQKDYEGLYYEKIAEPTLVAFIQDVFMSEEHQRSQISFTQRSPQQYYEVYGTPITNSHGELQGVVIVLHDITNLKRLEQARKDFVANVSHELKTPVTSLKGFAETLLDGSHEEETIRLQFLHIIEKESSRLQELIEDLLELSRIEHHSFELNVMPLELSEVTNEVVHLLEEKANDKEITIHVSCEGSTKMDGDIARIKQVLINLITNAIVYTQQGGKVCVKTIEKAEEVAIVVQDNGIGIDEESLPRIFERFYRVDRARSRNSGGTGLGLAIVKHLVEAQHGRIDVNSIVGKGTSFTITLPKKPN</sequence>
<evidence type="ECO:0000256" key="12">
    <source>
        <dbReference type="SAM" id="Phobius"/>
    </source>
</evidence>
<dbReference type="RefSeq" id="WP_204695857.1">
    <property type="nucleotide sequence ID" value="NZ_JAFBEC010000002.1"/>
</dbReference>
<feature type="transmembrane region" description="Helical" evidence="12">
    <location>
        <begin position="161"/>
        <end position="181"/>
    </location>
</feature>
<evidence type="ECO:0000256" key="10">
    <source>
        <dbReference type="ARBA" id="ARBA00023012"/>
    </source>
</evidence>
<dbReference type="Pfam" id="PF08448">
    <property type="entry name" value="PAS_4"/>
    <property type="match status" value="1"/>
</dbReference>
<keyword evidence="17" id="KW-1185">Reference proteome</keyword>
<keyword evidence="7" id="KW-0547">Nucleotide-binding</keyword>
<dbReference type="InterPro" id="IPR003660">
    <property type="entry name" value="HAMP_dom"/>
</dbReference>
<evidence type="ECO:0000256" key="1">
    <source>
        <dbReference type="ARBA" id="ARBA00000085"/>
    </source>
</evidence>
<evidence type="ECO:0000256" key="7">
    <source>
        <dbReference type="ARBA" id="ARBA00022741"/>
    </source>
</evidence>
<dbReference type="EMBL" id="JAFBEC010000002">
    <property type="protein sequence ID" value="MBM7631803.1"/>
    <property type="molecule type" value="Genomic_DNA"/>
</dbReference>
<evidence type="ECO:0000256" key="3">
    <source>
        <dbReference type="ARBA" id="ARBA00012438"/>
    </source>
</evidence>
<feature type="domain" description="PAC" evidence="14">
    <location>
        <begin position="310"/>
        <end position="361"/>
    </location>
</feature>
<dbReference type="CDD" id="cd00075">
    <property type="entry name" value="HATPase"/>
    <property type="match status" value="1"/>
</dbReference>
<keyword evidence="8 16" id="KW-0418">Kinase</keyword>
<dbReference type="NCBIfam" id="TIGR00229">
    <property type="entry name" value="sensory_box"/>
    <property type="match status" value="1"/>
</dbReference>
<dbReference type="InterPro" id="IPR000700">
    <property type="entry name" value="PAS-assoc_C"/>
</dbReference>
<dbReference type="Gene3D" id="3.30.450.20">
    <property type="entry name" value="PAS domain"/>
    <property type="match status" value="2"/>
</dbReference>
<dbReference type="InterPro" id="IPR000014">
    <property type="entry name" value="PAS"/>
</dbReference>
<dbReference type="SUPFAM" id="SSF55874">
    <property type="entry name" value="ATPase domain of HSP90 chaperone/DNA topoisomerase II/histidine kinase"/>
    <property type="match status" value="1"/>
</dbReference>
<dbReference type="InterPro" id="IPR004358">
    <property type="entry name" value="Sig_transdc_His_kin-like_C"/>
</dbReference>
<dbReference type="Gene3D" id="1.10.287.130">
    <property type="match status" value="1"/>
</dbReference>
<dbReference type="InterPro" id="IPR036097">
    <property type="entry name" value="HisK_dim/P_sf"/>
</dbReference>
<dbReference type="Pfam" id="PF00672">
    <property type="entry name" value="HAMP"/>
    <property type="match status" value="1"/>
</dbReference>
<dbReference type="Pfam" id="PF00512">
    <property type="entry name" value="HisKA"/>
    <property type="match status" value="1"/>
</dbReference>
<dbReference type="PRINTS" id="PR00344">
    <property type="entry name" value="BCTRLSENSOR"/>
</dbReference>
<dbReference type="CDD" id="cd00082">
    <property type="entry name" value="HisKA"/>
    <property type="match status" value="1"/>
</dbReference>
<dbReference type="InterPro" id="IPR050351">
    <property type="entry name" value="BphY/WalK/GraS-like"/>
</dbReference>
<evidence type="ECO:0000313" key="17">
    <source>
        <dbReference type="Proteomes" id="UP000741863"/>
    </source>
</evidence>
<evidence type="ECO:0000256" key="6">
    <source>
        <dbReference type="ARBA" id="ARBA00022679"/>
    </source>
</evidence>
<keyword evidence="11 12" id="KW-0472">Membrane</keyword>
<dbReference type="InterPro" id="IPR035965">
    <property type="entry name" value="PAS-like_dom_sf"/>
</dbReference>
<evidence type="ECO:0000256" key="4">
    <source>
        <dbReference type="ARBA" id="ARBA00022475"/>
    </source>
</evidence>